<feature type="compositionally biased region" description="Pro residues" evidence="1">
    <location>
        <begin position="1"/>
        <end position="11"/>
    </location>
</feature>
<protein>
    <submittedName>
        <fullName evidence="2">Uncharacterized protein</fullName>
    </submittedName>
</protein>
<dbReference type="EMBL" id="ML977518">
    <property type="protein sequence ID" value="KAF2124863.1"/>
    <property type="molecule type" value="Genomic_DNA"/>
</dbReference>
<dbReference type="OrthoDB" id="3943860at2759"/>
<evidence type="ECO:0000313" key="2">
    <source>
        <dbReference type="EMBL" id="KAF2124863.1"/>
    </source>
</evidence>
<feature type="compositionally biased region" description="Pro residues" evidence="1">
    <location>
        <begin position="101"/>
        <end position="118"/>
    </location>
</feature>
<accession>A0A6A6A121</accession>
<sequence>MATFLPPPRTPSPKVRIRSHSFDSPSSRLSVTPTEESKSTTAILTRRHSSRDVVLDTHPAAMIPLRTQISNESLSSTSTTSSPTNINTITNDPRPKTPRSSTPPSPSPSPSPTDPPSPFLYQDTSNAGYSPWLVRVVLDLYDVRGLAWTLIAEPVERIWGVRTSSGEVFGILLGNGRVGGRRWWD</sequence>
<feature type="region of interest" description="Disordered" evidence="1">
    <location>
        <begin position="1"/>
        <end position="45"/>
    </location>
</feature>
<dbReference type="GeneID" id="54413558"/>
<keyword evidence="3" id="KW-1185">Reference proteome</keyword>
<feature type="compositionally biased region" description="Low complexity" evidence="1">
    <location>
        <begin position="67"/>
        <end position="100"/>
    </location>
</feature>
<gene>
    <name evidence="2" type="ORF">P153DRAFT_435072</name>
</gene>
<dbReference type="RefSeq" id="XP_033519256.1">
    <property type="nucleotide sequence ID" value="XM_033673126.1"/>
</dbReference>
<evidence type="ECO:0000256" key="1">
    <source>
        <dbReference type="SAM" id="MobiDB-lite"/>
    </source>
</evidence>
<dbReference type="AlphaFoldDB" id="A0A6A6A121"/>
<evidence type="ECO:0000313" key="3">
    <source>
        <dbReference type="Proteomes" id="UP000799771"/>
    </source>
</evidence>
<reference evidence="2" key="1">
    <citation type="journal article" date="2020" name="Stud. Mycol.">
        <title>101 Dothideomycetes genomes: a test case for predicting lifestyles and emergence of pathogens.</title>
        <authorList>
            <person name="Haridas S."/>
            <person name="Albert R."/>
            <person name="Binder M."/>
            <person name="Bloem J."/>
            <person name="Labutti K."/>
            <person name="Salamov A."/>
            <person name="Andreopoulos B."/>
            <person name="Baker S."/>
            <person name="Barry K."/>
            <person name="Bills G."/>
            <person name="Bluhm B."/>
            <person name="Cannon C."/>
            <person name="Castanera R."/>
            <person name="Culley D."/>
            <person name="Daum C."/>
            <person name="Ezra D."/>
            <person name="Gonzalez J."/>
            <person name="Henrissat B."/>
            <person name="Kuo A."/>
            <person name="Liang C."/>
            <person name="Lipzen A."/>
            <person name="Lutzoni F."/>
            <person name="Magnuson J."/>
            <person name="Mondo S."/>
            <person name="Nolan M."/>
            <person name="Ohm R."/>
            <person name="Pangilinan J."/>
            <person name="Park H.-J."/>
            <person name="Ramirez L."/>
            <person name="Alfaro M."/>
            <person name="Sun H."/>
            <person name="Tritt A."/>
            <person name="Yoshinaga Y."/>
            <person name="Zwiers L.-H."/>
            <person name="Turgeon B."/>
            <person name="Goodwin S."/>
            <person name="Spatafora J."/>
            <person name="Crous P."/>
            <person name="Grigoriev I."/>
        </authorList>
    </citation>
    <scope>NUCLEOTIDE SEQUENCE</scope>
    <source>
        <strain evidence="2">CBS 119687</strain>
    </source>
</reference>
<name>A0A6A6A121_9PLEO</name>
<proteinExistence type="predicted"/>
<feature type="region of interest" description="Disordered" evidence="1">
    <location>
        <begin position="64"/>
        <end position="122"/>
    </location>
</feature>
<feature type="compositionally biased region" description="Polar residues" evidence="1">
    <location>
        <begin position="22"/>
        <end position="43"/>
    </location>
</feature>
<dbReference type="Proteomes" id="UP000799771">
    <property type="component" value="Unassembled WGS sequence"/>
</dbReference>
<organism evidence="2 3">
    <name type="scientific">Dothidotthia symphoricarpi CBS 119687</name>
    <dbReference type="NCBI Taxonomy" id="1392245"/>
    <lineage>
        <taxon>Eukaryota</taxon>
        <taxon>Fungi</taxon>
        <taxon>Dikarya</taxon>
        <taxon>Ascomycota</taxon>
        <taxon>Pezizomycotina</taxon>
        <taxon>Dothideomycetes</taxon>
        <taxon>Pleosporomycetidae</taxon>
        <taxon>Pleosporales</taxon>
        <taxon>Dothidotthiaceae</taxon>
        <taxon>Dothidotthia</taxon>
    </lineage>
</organism>